<organism evidence="2 3">
    <name type="scientific">Pseudomonas morbosilactucae</name>
    <dbReference type="NCBI Taxonomy" id="2938197"/>
    <lineage>
        <taxon>Bacteria</taxon>
        <taxon>Pseudomonadati</taxon>
        <taxon>Pseudomonadota</taxon>
        <taxon>Gammaproteobacteria</taxon>
        <taxon>Pseudomonadales</taxon>
        <taxon>Pseudomonadaceae</taxon>
        <taxon>Pseudomonas</taxon>
    </lineage>
</organism>
<dbReference type="AlphaFoldDB" id="A0A9X2C8Y6"/>
<dbReference type="EMBL" id="JALQCW010000080">
    <property type="protein sequence ID" value="MCK9801230.1"/>
    <property type="molecule type" value="Genomic_DNA"/>
</dbReference>
<gene>
    <name evidence="2" type="ORF">M1B34_27015</name>
</gene>
<protein>
    <submittedName>
        <fullName evidence="2">Immunity 52 family protein</fullName>
    </submittedName>
</protein>
<dbReference type="Pfam" id="PF15579">
    <property type="entry name" value="Imm52"/>
    <property type="match status" value="1"/>
</dbReference>
<dbReference type="InterPro" id="IPR028969">
    <property type="entry name" value="Imm52"/>
</dbReference>
<evidence type="ECO:0000313" key="3">
    <source>
        <dbReference type="Proteomes" id="UP001155059"/>
    </source>
</evidence>
<dbReference type="Proteomes" id="UP001155059">
    <property type="component" value="Unassembled WGS sequence"/>
</dbReference>
<reference evidence="2 3" key="2">
    <citation type="journal article" date="2023" name="Plant Pathol.">
        <title>Dismantling and reorganizing Pseudomonas marginalis sensu#lato.</title>
        <authorList>
            <person name="Sawada H."/>
            <person name="Fujikawa T."/>
            <person name="Satou M."/>
        </authorList>
    </citation>
    <scope>NUCLEOTIDE SEQUENCE [LARGE SCALE GENOMIC DNA]</scope>
    <source>
        <strain evidence="2 3">MAFF 302030</strain>
    </source>
</reference>
<evidence type="ECO:0000259" key="1">
    <source>
        <dbReference type="Pfam" id="PF15579"/>
    </source>
</evidence>
<dbReference type="RefSeq" id="WP_268266725.1">
    <property type="nucleotide sequence ID" value="NZ_JALQCW010000080.1"/>
</dbReference>
<sequence length="239" mass="26880">MDVFRKCSFVLRFHKPSIVQVPHSVQLHRAECFLAELAEVHPLLGDWFFQAGSKRQALGKRLQDHPGALQEEAVRQADEDFPTQLEFSVWNGVDDPLQGGLAFHYSAHDGAAMAGMHFEDAGALVMAVSDVKSLVLQVMQLALERWPEIDWCVFAPSDHYRRGKVFKDRQTIGWIGFCPHLLQAQDFVDAEQLIEVAGRGTLIVSTPQLLDERTAEHVQRVANIDSTLMELGLLPLFTH</sequence>
<name>A0A9X2C8Y6_9PSED</name>
<evidence type="ECO:0000313" key="2">
    <source>
        <dbReference type="EMBL" id="MCK9801230.1"/>
    </source>
</evidence>
<proteinExistence type="predicted"/>
<feature type="domain" description="Immunity protein 52" evidence="1">
    <location>
        <begin position="28"/>
        <end position="234"/>
    </location>
</feature>
<comment type="caution">
    <text evidence="2">The sequence shown here is derived from an EMBL/GenBank/DDBJ whole genome shotgun (WGS) entry which is preliminary data.</text>
</comment>
<accession>A0A9X2C8Y6</accession>
<reference evidence="2 3" key="1">
    <citation type="journal article" date="2022" name="Int. J. Syst. Evol. Microbiol.">
        <title>Pseudomonas aegrilactucae sp. nov. and Pseudomonas morbosilactucae sp. nov., pathogens causing bacterial rot of lettuce in Japan.</title>
        <authorList>
            <person name="Sawada H."/>
            <person name="Fujikawa T."/>
            <person name="Satou M."/>
        </authorList>
    </citation>
    <scope>NUCLEOTIDE SEQUENCE [LARGE SCALE GENOMIC DNA]</scope>
    <source>
        <strain evidence="2 3">MAFF 302030</strain>
    </source>
</reference>